<evidence type="ECO:0000313" key="7">
    <source>
        <dbReference type="EMBL" id="EKU80671.1"/>
    </source>
</evidence>
<dbReference type="HOGENOM" id="CLU_136732_1_0_4"/>
<dbReference type="AlphaFoldDB" id="K9DBL6"/>
<evidence type="ECO:0000313" key="8">
    <source>
        <dbReference type="Proteomes" id="UP000009874"/>
    </source>
</evidence>
<reference evidence="7 8" key="1">
    <citation type="submission" date="2012-09" db="EMBL/GenBank/DDBJ databases">
        <title>The Genome Sequence of Massilia timonae CCUG 45783.</title>
        <authorList>
            <consortium name="The Broad Institute Genome Sequencing Platform"/>
            <person name="Earl A."/>
            <person name="Ward D."/>
            <person name="Feldgarden M."/>
            <person name="Gevers D."/>
            <person name="Huys G."/>
            <person name="Walker B."/>
            <person name="Young S.K."/>
            <person name="Zeng Q."/>
            <person name="Gargeya S."/>
            <person name="Fitzgerald M."/>
            <person name="Haas B."/>
            <person name="Abouelleil A."/>
            <person name="Alvarado L."/>
            <person name="Arachchi H.M."/>
            <person name="Berlin A.M."/>
            <person name="Chapman S.B."/>
            <person name="Goldberg J."/>
            <person name="Griggs A."/>
            <person name="Gujja S."/>
            <person name="Hansen M."/>
            <person name="Howarth C."/>
            <person name="Imamovic A."/>
            <person name="Larimer J."/>
            <person name="McCowen C."/>
            <person name="Montmayeur A."/>
            <person name="Murphy C."/>
            <person name="Neiman D."/>
            <person name="Pearson M."/>
            <person name="Priest M."/>
            <person name="Roberts A."/>
            <person name="Saif S."/>
            <person name="Shea T."/>
            <person name="Sisk P."/>
            <person name="Sykes S."/>
            <person name="Wortman J."/>
            <person name="Nusbaum C."/>
            <person name="Birren B."/>
        </authorList>
    </citation>
    <scope>NUCLEOTIDE SEQUENCE [LARGE SCALE GENOMIC DNA]</scope>
    <source>
        <strain evidence="7 8">CCUG 45783</strain>
    </source>
</reference>
<comment type="subcellular location">
    <subcellularLocation>
        <location evidence="1">Membrane</location>
    </subcellularLocation>
</comment>
<dbReference type="EMBL" id="AGZI01000050">
    <property type="protein sequence ID" value="EKU80671.1"/>
    <property type="molecule type" value="Genomic_DNA"/>
</dbReference>
<feature type="transmembrane region" description="Helical" evidence="5">
    <location>
        <begin position="18"/>
        <end position="40"/>
    </location>
</feature>
<dbReference type="Proteomes" id="UP000009874">
    <property type="component" value="Unassembled WGS sequence"/>
</dbReference>
<keyword evidence="4 5" id="KW-0472">Membrane</keyword>
<evidence type="ECO:0000259" key="6">
    <source>
        <dbReference type="Pfam" id="PF13664"/>
    </source>
</evidence>
<organism evidence="7 8">
    <name type="scientific">Massilia timonae CCUG 45783</name>
    <dbReference type="NCBI Taxonomy" id="883126"/>
    <lineage>
        <taxon>Bacteria</taxon>
        <taxon>Pseudomonadati</taxon>
        <taxon>Pseudomonadota</taxon>
        <taxon>Betaproteobacteria</taxon>
        <taxon>Burkholderiales</taxon>
        <taxon>Oxalobacteraceae</taxon>
        <taxon>Telluria group</taxon>
        <taxon>Massilia</taxon>
    </lineage>
</organism>
<dbReference type="STRING" id="47229.LO55_4645"/>
<evidence type="ECO:0000256" key="1">
    <source>
        <dbReference type="ARBA" id="ARBA00004370"/>
    </source>
</evidence>
<feature type="transmembrane region" description="Helical" evidence="5">
    <location>
        <begin position="60"/>
        <end position="78"/>
    </location>
</feature>
<feature type="transmembrane region" description="Helical" evidence="5">
    <location>
        <begin position="90"/>
        <end position="111"/>
    </location>
</feature>
<comment type="caution">
    <text evidence="7">The sequence shown here is derived from an EMBL/GenBank/DDBJ whole genome shotgun (WGS) entry which is preliminary data.</text>
</comment>
<keyword evidence="2 5" id="KW-0812">Transmembrane</keyword>
<feature type="transmembrane region" description="Helical" evidence="5">
    <location>
        <begin position="131"/>
        <end position="154"/>
    </location>
</feature>
<proteinExistence type="predicted"/>
<name>K9DBL6_9BURK</name>
<keyword evidence="3 5" id="KW-1133">Transmembrane helix</keyword>
<evidence type="ECO:0000256" key="4">
    <source>
        <dbReference type="ARBA" id="ARBA00023136"/>
    </source>
</evidence>
<dbReference type="PATRIC" id="fig|883126.3.peg.4246"/>
<dbReference type="GO" id="GO:0016020">
    <property type="term" value="C:membrane"/>
    <property type="evidence" value="ECO:0007669"/>
    <property type="project" value="UniProtKB-SubCell"/>
</dbReference>
<evidence type="ECO:0000256" key="2">
    <source>
        <dbReference type="ARBA" id="ARBA00022692"/>
    </source>
</evidence>
<gene>
    <name evidence="7" type="ORF">HMPREF9710_04210</name>
</gene>
<evidence type="ECO:0000256" key="3">
    <source>
        <dbReference type="ARBA" id="ARBA00022989"/>
    </source>
</evidence>
<accession>K9DBL6</accession>
<dbReference type="eggNOG" id="ENOG5031AKJ">
    <property type="taxonomic scope" value="Bacteria"/>
</dbReference>
<sequence length="157" mass="16692">MEGAASGMKAGRLPAARLLVAALWAGTLWALGYVAAPAAFAVLDSGQAGDLVALLLTRQAWLSIVCAVVLLVLLRLSLDLAPPRRRFLNLLVLAMLACALVIFVGLQPAMANLRELAGPGGVRASPYWTQFAVMHGVSQLFHIVQSLLGAWLIVRLR</sequence>
<keyword evidence="8" id="KW-1185">Reference proteome</keyword>
<dbReference type="Pfam" id="PF13664">
    <property type="entry name" value="DUF4149"/>
    <property type="match status" value="1"/>
</dbReference>
<feature type="domain" description="TMEM205-like" evidence="6">
    <location>
        <begin position="19"/>
        <end position="115"/>
    </location>
</feature>
<evidence type="ECO:0000256" key="5">
    <source>
        <dbReference type="SAM" id="Phobius"/>
    </source>
</evidence>
<protein>
    <recommendedName>
        <fullName evidence="6">TMEM205-like domain-containing protein</fullName>
    </recommendedName>
</protein>
<dbReference type="InterPro" id="IPR025423">
    <property type="entry name" value="TMEM205-like"/>
</dbReference>